<dbReference type="EMBL" id="MU853753">
    <property type="protein sequence ID" value="KAK3945774.1"/>
    <property type="molecule type" value="Genomic_DNA"/>
</dbReference>
<sequence length="96" mass="11121">MSGYDPDHIDTTVIPEPTLPVHLYIIVALLFLVLVGNHLLSIWLTRWQRSLPVRDHERGEVEGEEFDEKAGGEMFEDVDLDTWRDLVDGYWKDANL</sequence>
<protein>
    <submittedName>
        <fullName evidence="2">Uncharacterized protein</fullName>
    </submittedName>
</protein>
<feature type="transmembrane region" description="Helical" evidence="1">
    <location>
        <begin position="23"/>
        <end position="44"/>
    </location>
</feature>
<name>A0AAN6NHB2_9PEZI</name>
<evidence type="ECO:0000256" key="1">
    <source>
        <dbReference type="SAM" id="Phobius"/>
    </source>
</evidence>
<evidence type="ECO:0000313" key="2">
    <source>
        <dbReference type="EMBL" id="KAK3945774.1"/>
    </source>
</evidence>
<organism evidence="2 3">
    <name type="scientific">Diplogelasinospora grovesii</name>
    <dbReference type="NCBI Taxonomy" id="303347"/>
    <lineage>
        <taxon>Eukaryota</taxon>
        <taxon>Fungi</taxon>
        <taxon>Dikarya</taxon>
        <taxon>Ascomycota</taxon>
        <taxon>Pezizomycotina</taxon>
        <taxon>Sordariomycetes</taxon>
        <taxon>Sordariomycetidae</taxon>
        <taxon>Sordariales</taxon>
        <taxon>Diplogelasinosporaceae</taxon>
        <taxon>Diplogelasinospora</taxon>
    </lineage>
</organism>
<gene>
    <name evidence="2" type="ORF">QBC46DRAFT_349074</name>
</gene>
<accession>A0AAN6NHB2</accession>
<comment type="caution">
    <text evidence="2">The sequence shown here is derived from an EMBL/GenBank/DDBJ whole genome shotgun (WGS) entry which is preliminary data.</text>
</comment>
<reference evidence="3" key="1">
    <citation type="journal article" date="2023" name="Mol. Phylogenet. Evol.">
        <title>Genome-scale phylogeny and comparative genomics of the fungal order Sordariales.</title>
        <authorList>
            <person name="Hensen N."/>
            <person name="Bonometti L."/>
            <person name="Westerberg I."/>
            <person name="Brannstrom I.O."/>
            <person name="Guillou S."/>
            <person name="Cros-Aarteil S."/>
            <person name="Calhoun S."/>
            <person name="Haridas S."/>
            <person name="Kuo A."/>
            <person name="Mondo S."/>
            <person name="Pangilinan J."/>
            <person name="Riley R."/>
            <person name="LaButti K."/>
            <person name="Andreopoulos B."/>
            <person name="Lipzen A."/>
            <person name="Chen C."/>
            <person name="Yan M."/>
            <person name="Daum C."/>
            <person name="Ng V."/>
            <person name="Clum A."/>
            <person name="Steindorff A."/>
            <person name="Ohm R.A."/>
            <person name="Martin F."/>
            <person name="Silar P."/>
            <person name="Natvig D.O."/>
            <person name="Lalanne C."/>
            <person name="Gautier V."/>
            <person name="Ament-Velasquez S.L."/>
            <person name="Kruys A."/>
            <person name="Hutchinson M.I."/>
            <person name="Powell A.J."/>
            <person name="Barry K."/>
            <person name="Miller A.N."/>
            <person name="Grigoriev I.V."/>
            <person name="Debuchy R."/>
            <person name="Gladieux P."/>
            <person name="Hiltunen Thoren M."/>
            <person name="Johannesson H."/>
        </authorList>
    </citation>
    <scope>NUCLEOTIDE SEQUENCE [LARGE SCALE GENOMIC DNA]</scope>
    <source>
        <strain evidence="3">CBS 340.73</strain>
    </source>
</reference>
<keyword evidence="1" id="KW-1133">Transmembrane helix</keyword>
<keyword evidence="1" id="KW-0812">Transmembrane</keyword>
<evidence type="ECO:0000313" key="3">
    <source>
        <dbReference type="Proteomes" id="UP001303473"/>
    </source>
</evidence>
<proteinExistence type="predicted"/>
<keyword evidence="3" id="KW-1185">Reference proteome</keyword>
<dbReference type="AlphaFoldDB" id="A0AAN6NHB2"/>
<dbReference type="Proteomes" id="UP001303473">
    <property type="component" value="Unassembled WGS sequence"/>
</dbReference>
<keyword evidence="1" id="KW-0472">Membrane</keyword>